<dbReference type="OrthoDB" id="9872501at2759"/>
<dbReference type="SUPFAM" id="SSF49265">
    <property type="entry name" value="Fibronectin type III"/>
    <property type="match status" value="2"/>
</dbReference>
<gene>
    <name evidence="9" type="ORF">KP79_PYT06203</name>
</gene>
<dbReference type="PANTHER" id="PTHR14619">
    <property type="entry name" value="NEURON-DERIVED NEUROTROPHIC FACTOR"/>
    <property type="match status" value="1"/>
</dbReference>
<name>A0A210QGC8_MIZYE</name>
<feature type="domain" description="Fibronectin type-III" evidence="8">
    <location>
        <begin position="417"/>
        <end position="527"/>
    </location>
</feature>
<keyword evidence="4" id="KW-0677">Repeat</keyword>
<dbReference type="Pfam" id="PF19433">
    <property type="entry name" value="NDNF_C"/>
    <property type="match status" value="1"/>
</dbReference>
<dbReference type="AlphaFoldDB" id="A0A210QGC8"/>
<evidence type="ECO:0000256" key="1">
    <source>
        <dbReference type="ARBA" id="ARBA00004613"/>
    </source>
</evidence>
<accession>A0A210QGC8</accession>
<evidence type="ECO:0000256" key="3">
    <source>
        <dbReference type="ARBA" id="ARBA00022729"/>
    </source>
</evidence>
<dbReference type="PANTHER" id="PTHR14619:SF3">
    <property type="entry name" value="PROTEIN NDNF"/>
    <property type="match status" value="1"/>
</dbReference>
<dbReference type="CDD" id="cd00063">
    <property type="entry name" value="FN3"/>
    <property type="match status" value="1"/>
</dbReference>
<feature type="domain" description="Fibronectin type-III" evidence="8">
    <location>
        <begin position="162"/>
        <end position="297"/>
    </location>
</feature>
<dbReference type="EMBL" id="NEDP02003775">
    <property type="protein sequence ID" value="OWF47788.1"/>
    <property type="molecule type" value="Genomic_DNA"/>
</dbReference>
<reference evidence="9 10" key="1">
    <citation type="journal article" date="2017" name="Nat. Ecol. Evol.">
        <title>Scallop genome provides insights into evolution of bilaterian karyotype and development.</title>
        <authorList>
            <person name="Wang S."/>
            <person name="Zhang J."/>
            <person name="Jiao W."/>
            <person name="Li J."/>
            <person name="Xun X."/>
            <person name="Sun Y."/>
            <person name="Guo X."/>
            <person name="Huan P."/>
            <person name="Dong B."/>
            <person name="Zhang L."/>
            <person name="Hu X."/>
            <person name="Sun X."/>
            <person name="Wang J."/>
            <person name="Zhao C."/>
            <person name="Wang Y."/>
            <person name="Wang D."/>
            <person name="Huang X."/>
            <person name="Wang R."/>
            <person name="Lv J."/>
            <person name="Li Y."/>
            <person name="Zhang Z."/>
            <person name="Liu B."/>
            <person name="Lu W."/>
            <person name="Hui Y."/>
            <person name="Liang J."/>
            <person name="Zhou Z."/>
            <person name="Hou R."/>
            <person name="Li X."/>
            <person name="Liu Y."/>
            <person name="Li H."/>
            <person name="Ning X."/>
            <person name="Lin Y."/>
            <person name="Zhao L."/>
            <person name="Xing Q."/>
            <person name="Dou J."/>
            <person name="Li Y."/>
            <person name="Mao J."/>
            <person name="Guo H."/>
            <person name="Dou H."/>
            <person name="Li T."/>
            <person name="Mu C."/>
            <person name="Jiang W."/>
            <person name="Fu Q."/>
            <person name="Fu X."/>
            <person name="Miao Y."/>
            <person name="Liu J."/>
            <person name="Yu Q."/>
            <person name="Li R."/>
            <person name="Liao H."/>
            <person name="Li X."/>
            <person name="Kong Y."/>
            <person name="Jiang Z."/>
            <person name="Chourrout D."/>
            <person name="Li R."/>
            <person name="Bao Z."/>
        </authorList>
    </citation>
    <scope>NUCLEOTIDE SEQUENCE [LARGE SCALE GENOMIC DNA]</scope>
    <source>
        <strain evidence="9 10">PY_sf001</strain>
    </source>
</reference>
<evidence type="ECO:0000256" key="4">
    <source>
        <dbReference type="ARBA" id="ARBA00022737"/>
    </source>
</evidence>
<dbReference type="InterPro" id="IPR013783">
    <property type="entry name" value="Ig-like_fold"/>
</dbReference>
<dbReference type="Pfam" id="PF10179">
    <property type="entry name" value="NDNF"/>
    <property type="match status" value="1"/>
</dbReference>
<evidence type="ECO:0000256" key="6">
    <source>
        <dbReference type="ARBA" id="ARBA00024096"/>
    </source>
</evidence>
<dbReference type="SMART" id="SM00060">
    <property type="entry name" value="FN3"/>
    <property type="match status" value="2"/>
</dbReference>
<proteinExistence type="predicted"/>
<organism evidence="9 10">
    <name type="scientific">Mizuhopecten yessoensis</name>
    <name type="common">Japanese scallop</name>
    <name type="synonym">Patinopecten yessoensis</name>
    <dbReference type="NCBI Taxonomy" id="6573"/>
    <lineage>
        <taxon>Eukaryota</taxon>
        <taxon>Metazoa</taxon>
        <taxon>Spiralia</taxon>
        <taxon>Lophotrochozoa</taxon>
        <taxon>Mollusca</taxon>
        <taxon>Bivalvia</taxon>
        <taxon>Autobranchia</taxon>
        <taxon>Pteriomorphia</taxon>
        <taxon>Pectinida</taxon>
        <taxon>Pectinoidea</taxon>
        <taxon>Pectinidae</taxon>
        <taxon>Mizuhopecten</taxon>
    </lineage>
</organism>
<protein>
    <recommendedName>
        <fullName evidence="6">Protein NDNF</fullName>
    </recommendedName>
</protein>
<dbReference type="InterPro" id="IPR045805">
    <property type="entry name" value="NDNF_C"/>
</dbReference>
<dbReference type="GO" id="GO:0005576">
    <property type="term" value="C:extracellular region"/>
    <property type="evidence" value="ECO:0007669"/>
    <property type="project" value="UniProtKB-SubCell"/>
</dbReference>
<dbReference type="InterPro" id="IPR019326">
    <property type="entry name" value="NDNF"/>
</dbReference>
<evidence type="ECO:0000256" key="5">
    <source>
        <dbReference type="ARBA" id="ARBA00023180"/>
    </source>
</evidence>
<comment type="function">
    <text evidence="7">Secretory protein that plays a role in various cellular processes. Acts as a chemorepellent acting on gonadotropin-releasing hormone (GnRH) expressing neurons regulating their migration to the hypothalamus. Also promotes neuron migration, growth and survival as well as neurite outgrowth and is involved in the development of the olfactory system. May also act through the regulation of growth factors activity and downstream signaling. Also regulates extracellular matrix assembly and cell adhesiveness. Promotes endothelial cell survival, vessel formation and plays an important role in the process of revascularization through NOS3-dependent mechanisms.</text>
</comment>
<comment type="subcellular location">
    <subcellularLocation>
        <location evidence="1">Secreted</location>
    </subcellularLocation>
</comment>
<evidence type="ECO:0000313" key="10">
    <source>
        <dbReference type="Proteomes" id="UP000242188"/>
    </source>
</evidence>
<dbReference type="InterPro" id="IPR055271">
    <property type="entry name" value="NDNF_Fn(III)_1"/>
</dbReference>
<keyword evidence="2" id="KW-0964">Secreted</keyword>
<dbReference type="Proteomes" id="UP000242188">
    <property type="component" value="Unassembled WGS sequence"/>
</dbReference>
<evidence type="ECO:0000313" key="9">
    <source>
        <dbReference type="EMBL" id="OWF47788.1"/>
    </source>
</evidence>
<evidence type="ECO:0000256" key="2">
    <source>
        <dbReference type="ARBA" id="ARBA00022525"/>
    </source>
</evidence>
<keyword evidence="5" id="KW-0325">Glycoprotein</keyword>
<dbReference type="InterPro" id="IPR003961">
    <property type="entry name" value="FN3_dom"/>
</dbReference>
<sequence length="541" mass="62408">MPTDVLRFTMVRPLDPSNGCCTGLLTDLIVLLVILLHVRRGVASEWPEFDVFYDTKVIPEDNEVTAYLFRNEIESVFFLPDDETPVSISVIPCASALEWNVTYSTYNKSERGGRHYYNHTGAGKHTFTLSGKLIFKISLRPLTSDTRVHFFATKKLNYVAYPALPNDYKVEGAEVQRRRISVSWKPSPEETPYDNIITYCVAISKGRSYPTHCSLNAHLYGDSYMKPPVGAGFGFAKEKRRFREMERKARPVKAAKRGQIVYKCIGSRTNYIYTRAKPNTKYFIDVYVINNNTNRTSSYTGLELKTMRGKKVKHLKFNKVNKVTLSRPKQKEVLKFKLTSFTSKVFLAIHACKGKVKFQVMRRGKTIVNTRIRNIKKITLRDLEPDDYLVKITNSRKGKRNVRVFISNSTKVFQQYPDLPNDTRILVFDEQITCSNVTIAWLEAGERQTYCLYKKEIPASTKRKRRRNKTDSCKTSHVKSSTKITCKKFSRRHRNTKTGVTTFEITGLKPDTSYQFDIVVSRRKRHSLPYQSVVTQTRSEC</sequence>
<keyword evidence="3" id="KW-0732">Signal</keyword>
<dbReference type="InterPro" id="IPR036116">
    <property type="entry name" value="FN3_sf"/>
</dbReference>
<comment type="caution">
    <text evidence="9">The sequence shown here is derived from an EMBL/GenBank/DDBJ whole genome shotgun (WGS) entry which is preliminary data.</text>
</comment>
<keyword evidence="10" id="KW-1185">Reference proteome</keyword>
<evidence type="ECO:0000256" key="7">
    <source>
        <dbReference type="ARBA" id="ARBA00046135"/>
    </source>
</evidence>
<dbReference type="Gene3D" id="2.60.40.10">
    <property type="entry name" value="Immunoglobulins"/>
    <property type="match status" value="2"/>
</dbReference>
<evidence type="ECO:0000259" key="8">
    <source>
        <dbReference type="SMART" id="SM00060"/>
    </source>
</evidence>